<dbReference type="Gene3D" id="1.25.10.20">
    <property type="entry name" value="Vitellinogen, superhelical"/>
    <property type="match status" value="1"/>
</dbReference>
<dbReference type="SUPFAM" id="SSF48431">
    <property type="entry name" value="Lipovitellin-phosvitin complex, superhelical domain"/>
    <property type="match status" value="1"/>
</dbReference>
<organism evidence="11 12">
    <name type="scientific">Betta splendens</name>
    <name type="common">Siamese fighting fish</name>
    <dbReference type="NCBI Taxonomy" id="158456"/>
    <lineage>
        <taxon>Eukaryota</taxon>
        <taxon>Metazoa</taxon>
        <taxon>Chordata</taxon>
        <taxon>Craniata</taxon>
        <taxon>Vertebrata</taxon>
        <taxon>Euteleostomi</taxon>
        <taxon>Actinopterygii</taxon>
        <taxon>Neopterygii</taxon>
        <taxon>Teleostei</taxon>
        <taxon>Neoteleostei</taxon>
        <taxon>Acanthomorphata</taxon>
        <taxon>Anabantaria</taxon>
        <taxon>Anabantiformes</taxon>
        <taxon>Anabantoidei</taxon>
        <taxon>Osphronemidae</taxon>
        <taxon>Betta</taxon>
    </lineage>
</organism>
<dbReference type="GO" id="GO:0042632">
    <property type="term" value="P:cholesterol homeostasis"/>
    <property type="evidence" value="ECO:0007669"/>
    <property type="project" value="TreeGrafter"/>
</dbReference>
<dbReference type="GO" id="GO:0034359">
    <property type="term" value="C:mature chylomicron"/>
    <property type="evidence" value="ECO:0007669"/>
    <property type="project" value="TreeGrafter"/>
</dbReference>
<dbReference type="Pfam" id="PF01347">
    <property type="entry name" value="Vitellogenin_N"/>
    <property type="match status" value="1"/>
</dbReference>
<comment type="subcellular location">
    <subcellularLocation>
        <location evidence="1">Secreted</location>
    </subcellularLocation>
</comment>
<dbReference type="RefSeq" id="XP_028994806.1">
    <property type="nucleotide sequence ID" value="XM_029138973.3"/>
</dbReference>
<dbReference type="InterPro" id="IPR009454">
    <property type="entry name" value="Lipid_transpt_open_b-sht"/>
</dbReference>
<evidence type="ECO:0000256" key="7">
    <source>
        <dbReference type="PROSITE-ProRule" id="PRU00557"/>
    </source>
</evidence>
<dbReference type="OrthoDB" id="6484170at2759"/>
<keyword evidence="11" id="KW-1185">Reference proteome</keyword>
<dbReference type="SMART" id="SM01169">
    <property type="entry name" value="DUF1943"/>
    <property type="match status" value="1"/>
</dbReference>
<feature type="domain" description="Vitellogenin" evidence="10">
    <location>
        <begin position="33"/>
        <end position="646"/>
    </location>
</feature>
<protein>
    <submittedName>
        <fullName evidence="12">Apolipoprotein B-100 isoform X1</fullName>
    </submittedName>
</protein>
<keyword evidence="4 9" id="KW-0732">Signal</keyword>
<dbReference type="InterPro" id="IPR015255">
    <property type="entry name" value="Vitellinogen_open_b-sht"/>
</dbReference>
<dbReference type="GO" id="GO:0042953">
    <property type="term" value="P:lipoprotein transport"/>
    <property type="evidence" value="ECO:0007669"/>
    <property type="project" value="TreeGrafter"/>
</dbReference>
<dbReference type="Proteomes" id="UP000515150">
    <property type="component" value="Chromosome 22"/>
</dbReference>
<dbReference type="Pfam" id="PF09172">
    <property type="entry name" value="Vit_open_b-sht"/>
    <property type="match status" value="1"/>
</dbReference>
<dbReference type="Pfam" id="PF06448">
    <property type="entry name" value="DUF1081"/>
    <property type="match status" value="1"/>
</dbReference>
<evidence type="ECO:0000256" key="8">
    <source>
        <dbReference type="SAM" id="Coils"/>
    </source>
</evidence>
<dbReference type="CTD" id="566465"/>
<dbReference type="PANTHER" id="PTHR13769">
    <property type="entry name" value="APOLIPOPROTEIN B"/>
    <property type="match status" value="1"/>
</dbReference>
<evidence type="ECO:0000259" key="10">
    <source>
        <dbReference type="PROSITE" id="PS51211"/>
    </source>
</evidence>
<dbReference type="GeneID" id="114848481"/>
<dbReference type="InterPro" id="IPR001747">
    <property type="entry name" value="Vitellogenin_N"/>
</dbReference>
<dbReference type="GO" id="GO:0034362">
    <property type="term" value="C:low-density lipoprotein particle"/>
    <property type="evidence" value="ECO:0007669"/>
    <property type="project" value="TreeGrafter"/>
</dbReference>
<feature type="chain" id="PRO_5028104021" evidence="9">
    <location>
        <begin position="18"/>
        <end position="4349"/>
    </location>
</feature>
<evidence type="ECO:0000256" key="4">
    <source>
        <dbReference type="ARBA" id="ARBA00022729"/>
    </source>
</evidence>
<evidence type="ECO:0000313" key="11">
    <source>
        <dbReference type="Proteomes" id="UP000515150"/>
    </source>
</evidence>
<dbReference type="Gene3D" id="2.30.230.10">
    <property type="entry name" value="Lipovitellin, beta-sheet shell regions, chain A"/>
    <property type="match status" value="1"/>
</dbReference>
<sequence>MGHSRLLLLLLSVSAVAQNDGQHSSPCLLTSRLKAYKTYVYQYTTESRNGVGSATPVSNGPKLSCQVEIEVPQTCRFIMHTRDCVLSEASVVAPEGRLVYRRSPRSEAFQAAMSQNPLKFSGEDVAGVQLFPEADEPVNILNVKRGIVSSLMVPGVEEEENGFVSTVHGQCLTEFKVTARKDASTNMTLSRDLSQCDHFYSRELPNSPLALLQRLHRPMSKLIKSTQHCEYQFDKMGKHTVAALCIERHIYIPFEYQDNRLSSSVTQQLVLLSSKRTNAGAFDVNQHQRRLLHFEDPDDKAPVQSKDAILKTLQDLRGLSGTDRAQRRSSLFHRLVTGLRSLRSETLKQVVPEMLGASKWISWQALFQCGTAECTSAILEASWNSPEVDLLVYWLSLQANPNAACVRGMLVRAQYKQSRAIMYALANTVKNFHKGEVTSEVSDVARFMETLLNGCSRGIPDADADTSFLVLRVIGVMGEAMQAVSPSLISSVLRCVKNPDIPLANQKAAIQALRLMNINDEIKQVLMEQYLDKEGPTEKRVASYLVLMKSPDQDVVRDIVNNLETVRDEQLQNFVVSHLNNIYNSNEPQMEKVREGIGLALRNRLSQTNSHGLYDGTSRSYKADFPFGFIQSNIISNESSPMLKEATIKATLKAFDNNYDLFEFGVEGSGFEPILEALFGINGFFTEIISKVMYLDILHRPADSSRMKRQVPPDFLKEIQNIVKRLIDDLGSSPSPKATAYLQLLGKEIGYLKMSDLKTMAGALTMYRDTLKVLPMKILHALTSSNDNDLFAQYIFMENVFSLPTTSGFPLKFSLAGVMALGTTGGLSRSVSSSMTGLSFMPSAGLEFITQMGVHVPDYVEAGLAMHTNIYHESSLKAQVSMKSNQMRLSIPAAKANTQLFSISNKILSVSSDETETVPSLVEDGTDSTYCQPLFRGLRLCTVVRYSNATSMDHAPGYPLNGESRFAVEIQPTGAVSEYTATFTDETLREGKRGRHKTESLKLTLKAEGDDPTEATVLLKYNHNKNVYSTEVLVPDLDVEAGIKLSVTDSDAKGKKMHGVTIDITSRNVPQLTLTGRTRFEEMKDAMAQVQMSIPALRTSASVVTSLRRDEDLFLELETDLILHETSYKHKASLRYDDDKFEVEIKSHLNSEIQKLIPHLHDHQKQLQELIDRSLDQRVAKTDMKLRHIVTKGIEAGNIWLDKLTAHFPYLAKLRSKRSISDLTLPALPEKLFLQHDSFFRYQFNKDKVFVSLPLPMGGKTSADLSFPNSVSVPQMNVPQIGLNVRARKYPLPSFTIPLSLDFTLPLLGLVEASTKFKSNFYSWEGSVSGGNSTVDVPSYVAQFKVVAQSPLNLLSYQLEGTGMMSGRADENLKYLVNSSFTHSLIEASISILESLRVTHKLNSNANFRIQASSPLGLQASVYYSAQAASTLNSDDVSGDGSIDGLIKIGSFYSNASYTHSYNLRPRAKEGSGESTLQFNCPFIHIHNLISGVYANSEFSLTSKTNAQRNAFKHVAELKYKAAQLTLKSSCVAKAMGRLLNNKVELGVSRDMTILRVESQADDDRNTAFWLITGTLDSNGLDVSSEGSVILDTGRGLHKTTVKVGRNGLTMSGTNSVQCSPIVIENVFTGAIDNRGAKLSSRTKAMAEEGRGELDIEARVTSAEVSVDAALKGHAYDASTRNTLRVGLDRRALTFNSHSEGTLRQMKTESRNALTLTLWTLALHSNTNNFICDDIYYKHDLKLGIKPFLLSFGLTNDARLYETSLSHEGSIKLQPSRADVKGSIKAAYGQEHNILHTYELSYNDLAGMMKYNLSGLVMEAQLSHSCQLEFAGFSSKTICEAQLTSEPLRFESNIRSMVLPFSLNVDASVSSDGEVHLFGKHTAQLYSRTLAKAEPLVFAYSHDNRVSTMHELQHGDTSTSLDNKYDLLLSPSDQSFIWTLKSKLNNHTYNQDIRAHNSPAKVGLEFSGAVFTNTFSQPSRSKRSPPQTEEFRMSGFLTYDKNIHCHVIHVPYVQSFPAGVEQLKTNLIEALESLQQFINSLDINQLIADFRAMLDQLPAQVSAFMKEMDLERKVSQVKAKIDYLIKEFSVSLKDLELIMKNLRKNLEKTVIKTATNIRNMMLTVKDYVKEGHLANDITRILEQVGNQLQALDGRYEIKQTLLRGLYATEDVIRQIDLQKLTEGSAAWLRELNAKYQILETIKDKLSEIRKVVENFNVSAFSQELIDNIMSVDLAGYVEQLVYRIPSSEIANVLESMNDVIVNWIDEYEVAHKINTVYFYIRDLLVKYNIDSGLKDLMDQAVILIKEFKVEQTVQTLVKALKSAKFEFVHDHILQFLHRVTSHIRSINIKKSIDDFNKQISLMLKLLKEFNYSVFVDETNKKVVELTNYVNEQIRVYEIVEKVEAVREFVREIQKSVFEYLDELKNTKVADALKKLRKVIDTTFYNDIKLKVQDVLEDMRQRILDMDIRQEIYIHLQRASEFYNNVVTLMSSQINRLIDRILTVLKDNGFLTQMKQSVDRALGALMEAEVHVAAFTVPFTDLRIPEFTINLNKLQDIKLPAQILVPKVTILGSYTIPAITIDFEDLKAQIIAFLDRIKEFQIPKPNPEQIFGDLKLLYLCDLPDFTLPKLTLSEIKFFPIHIPILNLTDFKITMLPVPEIKLSKLRSDICLPLFGKLHGEFRLVSPQVTVVTTGKVENSTSSSKNPQFTATVASYATSPIESLKYTFEASALLEAPRMKKLIWTEKVKASHATFSIDHDGSLMLTGSFVETSLVTSAKATTQMYTADLVNRMTVTSRSGISAAISTIYSHNVAIPSLTVSNQVSIKQNIGASVESGRMTLSSGTTGEGQWSIQDYSDEASHKSNVEVNIDLHTANLTFIGNTDSNALKLKQTLMAESVTLSHFTVEAKCEAKAPYVKNSVVLLNLKANLEDLKLQLTASHEAVFTGALSGSMSNLLRFVVHPFETVLEATNKVNSKLSLPLKLTGKVDLQHDYGIILNSEKQQSYCFALARFNQYKYKHNFTAENNDVNAFLHASLNAEANLDFLTVPLSVPEITVPYLQLTTPELRDVSLWRDAGLQALLNTPQQVLDLNLKLFYSKNPDKHSFDVYLEPIYSIISDNAEALQAQFEQCRDQVVTFLKASYSQAKSQYVKHRLDPPNVPSRVLVVPGYRIPSLNIDVSAFRVEMPVFGYTVPKEFRTPGFKVPALGFSVPSYTLVLPSLEIPVIHVPESLSEMRLPTLTLPALPNHVTIPAMGNMSWDFSFKSTVMGVSAHAGLYNQTDIVAHFDASSTSVFDILNGKIDGTTSLTQTRGLKVATTVSLDHSNVEANHDSSVSLSERNIQSSVANYVMFKLPFLNLELNQKLTGSTETKPNVASMKKVKYVFNIPLIESVGEGHVETNWALEAVPSYVSLETSTEGKSDVTVMGGCNIAGEVKHGASFYLDANGLRSTVRTALNSDINKQEKQKRSPGNVIHFDFNKTFALDVSLRRMFAAIDYSSRNHVDLAPFNTNGRHNVKGELDFAPLTTFRTTLSMDASQPSRLGPTSAVHSITAAVGSQRQAFTWRARHQLATLTSACDLLVSNEESEIRVDLSTAVDALNVSLNVIYTKAVDGQEYAIPSTSTDSGVTFSLPDISFVMPSWLKKLHKPLTKSTDTKSERSNRLEHVTLLPVVSVPAFNLPFTNLQVEAFTVDPKSVTIPKVITTKAFEVLLPGLPVISVPSYNVNTEYLQGKMSFNMPQYDIRVSSFSLPPSFTIAEHTLGLNQILGQISNLQLPTIVVPEQKVGIPEVVMHLPLSVFVPAFGKLGATVKVSSPAYNVSTVANVERKESKLVTSLASICSSTMSFLDYNFSGSSTVGFDNGAISINGKSSLIHNDVNVNLQHILTHTLRLKRQTPTTDLMLSHHTLSVDISSRTFADVSFRFASRKDGITASVSSPSSGFLGFQFQRRSPSQLYGKLFSRYQSAPDKDVDVFTAKATLRNSQKLMLQTTWNWDWVQDVFEGTKQRIPAMSRAVLSFINKYHTAHFGFDLNRGCVKFKHTISSFIERVYNQVLAFVNTLQNSIQHLGDQVKQVYTRASNAILSMSVADVRDRLTSSTRHVLNHSRDQVSVLLDDVKRFLSATKFPVHGSEQNISSLELFQLTLWSVLKSADRAGQKFVIATENVSDYVRKVNFTIAETRTSINGNEIMEKLTSLYHQLLESLLMNLELLHKAVSDIPVMMYEKAENFLTVLKDKNLQFAAQVDAIYADVLESSQQQTEEAKRNVAQYKLLTKQKVQELCSAFSLERVSNNAKETISVFQTHLSRGFNETVDVMRKASQGTAPYVRVSSKRMDVEVPLPFNWKSFSEWPTLIGQ</sequence>
<dbReference type="GO" id="GO:0030301">
    <property type="term" value="P:cholesterol transport"/>
    <property type="evidence" value="ECO:0007669"/>
    <property type="project" value="TreeGrafter"/>
</dbReference>
<evidence type="ECO:0000256" key="6">
    <source>
        <dbReference type="ARBA" id="ARBA00023180"/>
    </source>
</evidence>
<dbReference type="GO" id="GO:0050750">
    <property type="term" value="F:low-density lipoprotein particle receptor binding"/>
    <property type="evidence" value="ECO:0007669"/>
    <property type="project" value="TreeGrafter"/>
</dbReference>
<evidence type="ECO:0000313" key="12">
    <source>
        <dbReference type="RefSeq" id="XP_028994806.1"/>
    </source>
</evidence>
<dbReference type="Gene3D" id="2.20.80.10">
    <property type="entry name" value="Lipovitellin-phosvitin complex, chain A, domain 4"/>
    <property type="match status" value="1"/>
</dbReference>
<dbReference type="PROSITE" id="PS51211">
    <property type="entry name" value="VITELLOGENIN"/>
    <property type="match status" value="1"/>
</dbReference>
<keyword evidence="5" id="KW-0445">Lipid transport</keyword>
<dbReference type="InterPro" id="IPR015819">
    <property type="entry name" value="Lipid_transp_b-sht_shell"/>
</dbReference>
<dbReference type="InterPro" id="IPR011030">
    <property type="entry name" value="Lipovitellin_superhlx_dom"/>
</dbReference>
<dbReference type="SUPFAM" id="SSF56968">
    <property type="entry name" value="Lipovitellin-phosvitin complex, beta-sheet shell regions"/>
    <property type="match status" value="2"/>
</dbReference>
<gene>
    <name evidence="12" type="primary">apoba</name>
</gene>
<accession>A0A6P7LJA3</accession>
<evidence type="ECO:0000256" key="2">
    <source>
        <dbReference type="ARBA" id="ARBA00022448"/>
    </source>
</evidence>
<dbReference type="InterPro" id="IPR015816">
    <property type="entry name" value="Vitellinogen_b-sht_N"/>
</dbReference>
<name>A0A6P7LJA3_BETSP</name>
<reference evidence="12" key="1">
    <citation type="submission" date="2025-08" db="UniProtKB">
        <authorList>
            <consortium name="RefSeq"/>
        </authorList>
    </citation>
    <scope>IDENTIFICATION</scope>
</reference>
<dbReference type="SMART" id="SM00638">
    <property type="entry name" value="LPD_N"/>
    <property type="match status" value="1"/>
</dbReference>
<dbReference type="InterPro" id="IPR052418">
    <property type="entry name" value="Apolipoprotein_B"/>
</dbReference>
<evidence type="ECO:0000256" key="3">
    <source>
        <dbReference type="ARBA" id="ARBA00022525"/>
    </source>
</evidence>
<evidence type="ECO:0000256" key="9">
    <source>
        <dbReference type="SAM" id="SignalP"/>
    </source>
</evidence>
<dbReference type="PANTHER" id="PTHR13769:SF6">
    <property type="entry name" value="APOLIPOPROTEIN B-100"/>
    <property type="match status" value="1"/>
</dbReference>
<keyword evidence="6" id="KW-0325">Glycoprotein</keyword>
<evidence type="ECO:0000256" key="1">
    <source>
        <dbReference type="ARBA" id="ARBA00004613"/>
    </source>
</evidence>
<comment type="caution">
    <text evidence="7">Lacks conserved residue(s) required for the propagation of feature annotation.</text>
</comment>
<dbReference type="GO" id="GO:0034361">
    <property type="term" value="C:very-low-density lipoprotein particle"/>
    <property type="evidence" value="ECO:0007669"/>
    <property type="project" value="TreeGrafter"/>
</dbReference>
<feature type="signal peptide" evidence="9">
    <location>
        <begin position="1"/>
        <end position="17"/>
    </location>
</feature>
<evidence type="ECO:0000256" key="5">
    <source>
        <dbReference type="ARBA" id="ARBA00023055"/>
    </source>
</evidence>
<keyword evidence="2" id="KW-0813">Transport</keyword>
<dbReference type="KEGG" id="bspl:114848481"/>
<keyword evidence="3" id="KW-0964">Secreted</keyword>
<dbReference type="InParanoid" id="A0A6P7LJA3"/>
<proteinExistence type="predicted"/>
<feature type="coiled-coil region" evidence="8">
    <location>
        <begin position="2085"/>
        <end position="2112"/>
    </location>
</feature>
<dbReference type="GO" id="GO:0120020">
    <property type="term" value="F:cholesterol transfer activity"/>
    <property type="evidence" value="ECO:0007669"/>
    <property type="project" value="TreeGrafter"/>
</dbReference>
<keyword evidence="8" id="KW-0175">Coiled coil</keyword>
<dbReference type="GO" id="GO:0006642">
    <property type="term" value="P:triglyceride mobilization"/>
    <property type="evidence" value="ECO:0007669"/>
    <property type="project" value="TreeGrafter"/>
</dbReference>